<keyword evidence="3" id="KW-1185">Reference proteome</keyword>
<comment type="caution">
    <text evidence="2">The sequence shown here is derived from an EMBL/GenBank/DDBJ whole genome shotgun (WGS) entry which is preliminary data.</text>
</comment>
<feature type="transmembrane region" description="Helical" evidence="1">
    <location>
        <begin position="181"/>
        <end position="197"/>
    </location>
</feature>
<keyword evidence="1" id="KW-0472">Membrane</keyword>
<gene>
    <name evidence="2" type="ORF">CLV84_0368</name>
</gene>
<evidence type="ECO:0000313" key="2">
    <source>
        <dbReference type="EMBL" id="PPK87427.1"/>
    </source>
</evidence>
<keyword evidence="1" id="KW-0812">Transmembrane</keyword>
<sequence>MVCRPAVLQARTSPVHRTFVVMSLRFLIFLLFLPVAFAVAQQSTNRTVNVRAELARKEIVIGDQINLTLNISAPPGTQVYPVPAAVVAESEGLEVIRAEALNTVAENPELLLEQRFLITSFDTGYVTIAPIPVFYERANGVRDTAFTPDLRLVVRGAVVSDEEEIMPIKPIIEEPRNLLDYWWVFAILALVLIGLGIREYRRRQTREVPPPPPPPPPHEVALARLDVLERERLWQSGQTDTYYVELTRILRTYLEARFGIPALEMTTRQLTTALDTREGLNREQRSELSELLQLSDLVKFAKATPAEELHPQGLERVREFVVETKPMPVAETAVEDELSNRKEPS</sequence>
<evidence type="ECO:0000256" key="1">
    <source>
        <dbReference type="SAM" id="Phobius"/>
    </source>
</evidence>
<dbReference type="EMBL" id="PTJC01000005">
    <property type="protein sequence ID" value="PPK87427.1"/>
    <property type="molecule type" value="Genomic_DNA"/>
</dbReference>
<dbReference type="Proteomes" id="UP000237662">
    <property type="component" value="Unassembled WGS sequence"/>
</dbReference>
<dbReference type="AlphaFoldDB" id="A0A2S6I7G8"/>
<proteinExistence type="predicted"/>
<evidence type="ECO:0000313" key="3">
    <source>
        <dbReference type="Proteomes" id="UP000237662"/>
    </source>
</evidence>
<name>A0A2S6I7G8_9BACT</name>
<organism evidence="2 3">
    <name type="scientific">Neolewinella xylanilytica</name>
    <dbReference type="NCBI Taxonomy" id="1514080"/>
    <lineage>
        <taxon>Bacteria</taxon>
        <taxon>Pseudomonadati</taxon>
        <taxon>Bacteroidota</taxon>
        <taxon>Saprospiria</taxon>
        <taxon>Saprospirales</taxon>
        <taxon>Lewinellaceae</taxon>
        <taxon>Neolewinella</taxon>
    </lineage>
</organism>
<accession>A0A2S6I7G8</accession>
<keyword evidence="1" id="KW-1133">Transmembrane helix</keyword>
<protein>
    <recommendedName>
        <fullName evidence="4">Oxygen tolerance protein BatD</fullName>
    </recommendedName>
</protein>
<reference evidence="2 3" key="1">
    <citation type="submission" date="2018-02" db="EMBL/GenBank/DDBJ databases">
        <title>Genomic Encyclopedia of Archaeal and Bacterial Type Strains, Phase II (KMG-II): from individual species to whole genera.</title>
        <authorList>
            <person name="Goeker M."/>
        </authorList>
    </citation>
    <scope>NUCLEOTIDE SEQUENCE [LARGE SCALE GENOMIC DNA]</scope>
    <source>
        <strain evidence="2 3">DSM 29526</strain>
    </source>
</reference>
<evidence type="ECO:0008006" key="4">
    <source>
        <dbReference type="Google" id="ProtNLM"/>
    </source>
</evidence>